<reference evidence="4 5" key="1">
    <citation type="submission" date="2016-06" db="EMBL/GenBank/DDBJ databases">
        <title>Three novel species with peptidoglycan cell walls form the new genus Lacunisphaera gen. nov. in the family Opitutaceae of the verrucomicrobial subdivision 4.</title>
        <authorList>
            <person name="Rast P."/>
            <person name="Gloeckner I."/>
            <person name="Jogler M."/>
            <person name="Boedeker C."/>
            <person name="Jeske O."/>
            <person name="Wiegand S."/>
            <person name="Reinhardt R."/>
            <person name="Schumann P."/>
            <person name="Rohde M."/>
            <person name="Spring S."/>
            <person name="Gloeckner F.O."/>
            <person name="Jogler C."/>
        </authorList>
    </citation>
    <scope>NUCLEOTIDE SEQUENCE [LARGE SCALE GENOMIC DNA]</scope>
    <source>
        <strain evidence="4 5">IG16b</strain>
    </source>
</reference>
<dbReference type="RefSeq" id="WP_069961964.1">
    <property type="nucleotide sequence ID" value="NZ_CP016094.1"/>
</dbReference>
<dbReference type="Gene3D" id="2.130.10.130">
    <property type="entry name" value="Integrin alpha, N-terminal"/>
    <property type="match status" value="2"/>
</dbReference>
<protein>
    <submittedName>
        <fullName evidence="4">FG-GAP repeat protein</fullName>
    </submittedName>
</protein>
<name>A0A1D8AV40_9BACT</name>
<dbReference type="PATRIC" id="fig|1838286.3.peg.1821"/>
<dbReference type="InterPro" id="IPR013517">
    <property type="entry name" value="FG-GAP"/>
</dbReference>
<dbReference type="SUPFAM" id="SSF69318">
    <property type="entry name" value="Integrin alpha N-terminal domain"/>
    <property type="match status" value="1"/>
</dbReference>
<keyword evidence="2" id="KW-0812">Transmembrane</keyword>
<dbReference type="InterPro" id="IPR011519">
    <property type="entry name" value="UnbV_ASPIC"/>
</dbReference>
<sequence>MTTPAARPHPALPANPPVRSVVPPLLPVLLPLVVAAILLGALFAWLFPPAAGTGAPVVRFTDVTAAAGLRFSHRPGADEAPTTLGGAVTVLDYNADGRPDLFFVNGAPWPWEETLEKRLVRSSALYRNDGNGRFTDVTAAAGLNTEMQGMAAAAGDYDADGHPDLFVSAVGTNRLFRNLGGGRFEDVTEFAGLGGDENTWSTGAAWLDTDADGRLDLVVLHYARWPQEVGLGSAFAVAEMGRSYGNPTGFFSSPPTVWHNRGDGRFAAAADSAGLRDIDPETGRPVAWPLALTVLDVNGDRRSDLLIAYHNHGPALFLAQGDGTFARQAGVQGPRQEGAAAGLASASALPFAQSPGDRDRLQALLAAGLAEDTAAGLALASKLGVVVLDLDLDGRPELFSGQGRAEPGTNKFEGGRAFAAVPRVLWSRGETWQPLADEETALPALTARGVAAADFDGDGDPDLVIAQHNGPAVLLRNDQRTGSPWLRLQLTATRSEPGAGGARVEVHTPRRVLTQTAGPALGFMTQSESTLTFGLGDDARVRKLVIQWPSGQVQELRPTGLNQTLAIREP</sequence>
<dbReference type="KEGG" id="obg:Verru16b_01809"/>
<evidence type="ECO:0000259" key="3">
    <source>
        <dbReference type="Pfam" id="PF07593"/>
    </source>
</evidence>
<dbReference type="PANTHER" id="PTHR16026:SF0">
    <property type="entry name" value="CARTILAGE ACIDIC PROTEIN 1"/>
    <property type="match status" value="1"/>
</dbReference>
<evidence type="ECO:0000313" key="4">
    <source>
        <dbReference type="EMBL" id="AOS44741.1"/>
    </source>
</evidence>
<evidence type="ECO:0000256" key="1">
    <source>
        <dbReference type="ARBA" id="ARBA00022729"/>
    </source>
</evidence>
<dbReference type="Proteomes" id="UP000095228">
    <property type="component" value="Chromosome"/>
</dbReference>
<dbReference type="STRING" id="1838286.Verru16b_01809"/>
<dbReference type="PANTHER" id="PTHR16026">
    <property type="entry name" value="CARTILAGE ACIDIC PROTEIN 1"/>
    <property type="match status" value="1"/>
</dbReference>
<dbReference type="EMBL" id="CP016094">
    <property type="protein sequence ID" value="AOS44741.1"/>
    <property type="molecule type" value="Genomic_DNA"/>
</dbReference>
<keyword evidence="2" id="KW-0472">Membrane</keyword>
<dbReference type="AlphaFoldDB" id="A0A1D8AV40"/>
<dbReference type="Pfam" id="PF13517">
    <property type="entry name" value="FG-GAP_3"/>
    <property type="match status" value="2"/>
</dbReference>
<dbReference type="InterPro" id="IPR028994">
    <property type="entry name" value="Integrin_alpha_N"/>
</dbReference>
<accession>A0A1D8AV40</accession>
<feature type="domain" description="ASPIC/UnbV" evidence="3">
    <location>
        <begin position="500"/>
        <end position="565"/>
    </location>
</feature>
<keyword evidence="5" id="KW-1185">Reference proteome</keyword>
<organism evidence="4 5">
    <name type="scientific">Lacunisphaera limnophila</name>
    <dbReference type="NCBI Taxonomy" id="1838286"/>
    <lineage>
        <taxon>Bacteria</taxon>
        <taxon>Pseudomonadati</taxon>
        <taxon>Verrucomicrobiota</taxon>
        <taxon>Opitutia</taxon>
        <taxon>Opitutales</taxon>
        <taxon>Opitutaceae</taxon>
        <taxon>Lacunisphaera</taxon>
    </lineage>
</organism>
<evidence type="ECO:0000256" key="2">
    <source>
        <dbReference type="SAM" id="Phobius"/>
    </source>
</evidence>
<keyword evidence="2" id="KW-1133">Transmembrane helix</keyword>
<evidence type="ECO:0000313" key="5">
    <source>
        <dbReference type="Proteomes" id="UP000095228"/>
    </source>
</evidence>
<dbReference type="OrthoDB" id="100785at2"/>
<gene>
    <name evidence="4" type="ORF">Verru16b_01809</name>
</gene>
<keyword evidence="1" id="KW-0732">Signal</keyword>
<proteinExistence type="predicted"/>
<feature type="transmembrane region" description="Helical" evidence="2">
    <location>
        <begin position="25"/>
        <end position="47"/>
    </location>
</feature>
<dbReference type="InterPro" id="IPR027039">
    <property type="entry name" value="Crtac1"/>
</dbReference>
<dbReference type="Pfam" id="PF07593">
    <property type="entry name" value="UnbV_ASPIC"/>
    <property type="match status" value="1"/>
</dbReference>